<keyword evidence="1" id="KW-1133">Transmembrane helix</keyword>
<organism evidence="2 3">
    <name type="scientific">Dickeya oryzae</name>
    <dbReference type="NCBI Taxonomy" id="1240404"/>
    <lineage>
        <taxon>Bacteria</taxon>
        <taxon>Pseudomonadati</taxon>
        <taxon>Pseudomonadota</taxon>
        <taxon>Gammaproteobacteria</taxon>
        <taxon>Enterobacterales</taxon>
        <taxon>Pectobacteriaceae</taxon>
        <taxon>Dickeya</taxon>
    </lineage>
</organism>
<evidence type="ECO:0000256" key="1">
    <source>
        <dbReference type="SAM" id="Phobius"/>
    </source>
</evidence>
<dbReference type="Proteomes" id="UP000810130">
    <property type="component" value="Unassembled WGS sequence"/>
</dbReference>
<protein>
    <submittedName>
        <fullName evidence="2">Uncharacterized protein</fullName>
    </submittedName>
</protein>
<dbReference type="EMBL" id="JAGJWX010000030">
    <property type="protein sequence ID" value="MBP2859418.1"/>
    <property type="molecule type" value="Genomic_DNA"/>
</dbReference>
<evidence type="ECO:0000313" key="3">
    <source>
        <dbReference type="Proteomes" id="UP000810130"/>
    </source>
</evidence>
<gene>
    <name evidence="2" type="ORF">J8657_17630</name>
</gene>
<feature type="transmembrane region" description="Helical" evidence="1">
    <location>
        <begin position="35"/>
        <end position="57"/>
    </location>
</feature>
<name>A0ABS5BG27_9GAMM</name>
<accession>A0ABS5BG27</accession>
<sequence length="224" mass="26073">MLLTILIWEIFLLLTTLVVIIPSFSVPTSPIFELTASVTLLALILPPIVLRIGYWLVGHIDRSYFIVRKLRRHHTGTVALHVNNFRNIRKLRTSPTDLEQAWNELIDRINDIANSDTQVVMQSHLFTRSKIRRLKHTFPGTRIYIRSWRMSGWQEGLFRATEICKQWRYPQIQDRGYMLVIRARSGKIISFANTITTEVVPLPQSHNLNLPKVILDFSLDFPLC</sequence>
<keyword evidence="1" id="KW-0472">Membrane</keyword>
<evidence type="ECO:0000313" key="2">
    <source>
        <dbReference type="EMBL" id="MBP2859418.1"/>
    </source>
</evidence>
<dbReference type="RefSeq" id="WP_210175634.1">
    <property type="nucleotide sequence ID" value="NZ_JAGJWX010000030.1"/>
</dbReference>
<keyword evidence="1" id="KW-0812">Transmembrane</keyword>
<proteinExistence type="predicted"/>
<keyword evidence="3" id="KW-1185">Reference proteome</keyword>
<comment type="caution">
    <text evidence="2">The sequence shown here is derived from an EMBL/GenBank/DDBJ whole genome shotgun (WGS) entry which is preliminary data.</text>
</comment>
<reference evidence="2 3" key="1">
    <citation type="submission" date="2021-04" db="EMBL/GenBank/DDBJ databases">
        <title>Genomic and host-range diversity within the Dickeya zeae complex, identification of D. zeae and D. oryzae members, proposal of two novel subspecies D. zeae subsp. zeae subsp. nov. and D. zeae subsp. dombae subsp. nov.</title>
        <authorList>
            <person name="Van Gijsegem F."/>
            <person name="Hugouvieux-Cotte-Pattat N."/>
        </authorList>
    </citation>
    <scope>NUCLEOTIDE SEQUENCE [LARGE SCALE GENOMIC DNA]</scope>
    <source>
        <strain evidence="2 3">FVG03</strain>
    </source>
</reference>